<accession>A0AAE3N3A9</accession>
<evidence type="ECO:0000313" key="1">
    <source>
        <dbReference type="EMBL" id="MCX8999381.1"/>
    </source>
</evidence>
<keyword evidence="2" id="KW-1185">Reference proteome</keyword>
<organism evidence="1 2">
    <name type="scientific">Ectorhizobium quercum</name>
    <dbReference type="NCBI Taxonomy" id="2965071"/>
    <lineage>
        <taxon>Bacteria</taxon>
        <taxon>Pseudomonadati</taxon>
        <taxon>Pseudomonadota</taxon>
        <taxon>Alphaproteobacteria</taxon>
        <taxon>Hyphomicrobiales</taxon>
        <taxon>Rhizobiaceae</taxon>
        <taxon>Ectorhizobium</taxon>
    </lineage>
</organism>
<dbReference type="EMBL" id="JANFPI010000007">
    <property type="protein sequence ID" value="MCX8999381.1"/>
    <property type="molecule type" value="Genomic_DNA"/>
</dbReference>
<sequence>MDLDRAAVCRNLLDGSLQAFPEGLPRLSQGICSLADHLCSLIRQFIDAYYLHASKSCGINPDSTLFACRLTIL</sequence>
<evidence type="ECO:0000313" key="2">
    <source>
        <dbReference type="Proteomes" id="UP001208771"/>
    </source>
</evidence>
<comment type="caution">
    <text evidence="1">The sequence shown here is derived from an EMBL/GenBank/DDBJ whole genome shotgun (WGS) entry which is preliminary data.</text>
</comment>
<proteinExistence type="predicted"/>
<dbReference type="RefSeq" id="WP_306412869.1">
    <property type="nucleotide sequence ID" value="NZ_JANFPI010000007.1"/>
</dbReference>
<name>A0AAE3N3A9_9HYPH</name>
<dbReference type="AlphaFoldDB" id="A0AAE3N3A9"/>
<reference evidence="1" key="1">
    <citation type="submission" date="2022-07" db="EMBL/GenBank/DDBJ databases">
        <title>Ectorhizobium quercum gen.nov., sp. nov.</title>
        <authorList>
            <person name="Ma T."/>
            <person name="Li Y."/>
        </authorList>
    </citation>
    <scope>NUCLEOTIDE SEQUENCE</scope>
    <source>
        <strain evidence="1">BDR2-2</strain>
    </source>
</reference>
<dbReference type="Proteomes" id="UP001208771">
    <property type="component" value="Unassembled WGS sequence"/>
</dbReference>
<protein>
    <submittedName>
        <fullName evidence="1">Uncharacterized protein</fullName>
    </submittedName>
</protein>
<gene>
    <name evidence="1" type="ORF">NOF55_19935</name>
</gene>